<sequence>MTNVTITYLQLLAPEEIKPSSRPAPQDVRIELVQDISPEYSKFLYRSVGSDLNWADRLNSTREEWDAVLRQDGSETWVLYRRGAPQGYVELVTEVVDGRSEVEVFYFGLFPQAIGQGLGGLLLTEVLRQAWALDSRTPGLPPVSRVWLHTCSLDGPAALPNYEARGLKVYKQETEETDVKDASIGLWPETSVHAG</sequence>
<name>A0A365YF00_9MICC</name>
<protein>
    <submittedName>
        <fullName evidence="2">GNAT family acetyltransferase</fullName>
    </submittedName>
</protein>
<dbReference type="RefSeq" id="WP_113607478.1">
    <property type="nucleotide sequence ID" value="NZ_POAF01000005.1"/>
</dbReference>
<evidence type="ECO:0000259" key="1">
    <source>
        <dbReference type="PROSITE" id="PS51186"/>
    </source>
</evidence>
<dbReference type="GO" id="GO:0016747">
    <property type="term" value="F:acyltransferase activity, transferring groups other than amino-acyl groups"/>
    <property type="evidence" value="ECO:0007669"/>
    <property type="project" value="InterPro"/>
</dbReference>
<evidence type="ECO:0000313" key="2">
    <source>
        <dbReference type="EMBL" id="RBM00604.1"/>
    </source>
</evidence>
<keyword evidence="2" id="KW-0808">Transferase</keyword>
<dbReference type="EMBL" id="POAF01000005">
    <property type="protein sequence ID" value="RBM00604.1"/>
    <property type="molecule type" value="Genomic_DNA"/>
</dbReference>
<dbReference type="SUPFAM" id="SSF55729">
    <property type="entry name" value="Acyl-CoA N-acyltransferases (Nat)"/>
    <property type="match status" value="1"/>
</dbReference>
<dbReference type="InterPro" id="IPR000182">
    <property type="entry name" value="GNAT_dom"/>
</dbReference>
<reference evidence="2 3" key="1">
    <citation type="submission" date="2018-01" db="EMBL/GenBank/DDBJ databases">
        <title>Glutamicibacter soli strain NHPC-3 Whole genome sequence and assembly.</title>
        <authorList>
            <person name="Choudhury P."/>
            <person name="Gupta D."/>
            <person name="Sengupta K."/>
            <person name="Jawed A."/>
            <person name="Sultana N."/>
            <person name="Saha P."/>
        </authorList>
    </citation>
    <scope>NUCLEOTIDE SEQUENCE [LARGE SCALE GENOMIC DNA]</scope>
    <source>
        <strain evidence="2 3">NHPC-3</strain>
    </source>
</reference>
<organism evidence="2 3">
    <name type="scientific">Glutamicibacter soli</name>
    <dbReference type="NCBI Taxonomy" id="453836"/>
    <lineage>
        <taxon>Bacteria</taxon>
        <taxon>Bacillati</taxon>
        <taxon>Actinomycetota</taxon>
        <taxon>Actinomycetes</taxon>
        <taxon>Micrococcales</taxon>
        <taxon>Micrococcaceae</taxon>
        <taxon>Glutamicibacter</taxon>
    </lineage>
</organism>
<proteinExistence type="predicted"/>
<dbReference type="PROSITE" id="PS51186">
    <property type="entry name" value="GNAT"/>
    <property type="match status" value="1"/>
</dbReference>
<accession>A0A365YF00</accession>
<comment type="caution">
    <text evidence="2">The sequence shown here is derived from an EMBL/GenBank/DDBJ whole genome shotgun (WGS) entry which is preliminary data.</text>
</comment>
<dbReference type="InterPro" id="IPR016181">
    <property type="entry name" value="Acyl_CoA_acyltransferase"/>
</dbReference>
<feature type="domain" description="N-acetyltransferase" evidence="1">
    <location>
        <begin position="31"/>
        <end position="189"/>
    </location>
</feature>
<dbReference type="Gene3D" id="3.40.630.30">
    <property type="match status" value="1"/>
</dbReference>
<gene>
    <name evidence="2" type="ORF">C1H84_11740</name>
</gene>
<dbReference type="Pfam" id="PF00583">
    <property type="entry name" value="Acetyltransf_1"/>
    <property type="match status" value="1"/>
</dbReference>
<dbReference type="Proteomes" id="UP000252167">
    <property type="component" value="Unassembled WGS sequence"/>
</dbReference>
<dbReference type="AlphaFoldDB" id="A0A365YF00"/>
<keyword evidence="3" id="KW-1185">Reference proteome</keyword>
<evidence type="ECO:0000313" key="3">
    <source>
        <dbReference type="Proteomes" id="UP000252167"/>
    </source>
</evidence>